<evidence type="ECO:0000259" key="5">
    <source>
        <dbReference type="PROSITE" id="PS51762"/>
    </source>
</evidence>
<name>A0ABR5YFT2_9SPHN</name>
<evidence type="ECO:0000256" key="3">
    <source>
        <dbReference type="ARBA" id="ARBA00022525"/>
    </source>
</evidence>
<keyword evidence="3" id="KW-0964">Secreted</keyword>
<organism evidence="6 7">
    <name type="scientific">Sphingomonas hankookensis</name>
    <dbReference type="NCBI Taxonomy" id="563996"/>
    <lineage>
        <taxon>Bacteria</taxon>
        <taxon>Pseudomonadati</taxon>
        <taxon>Pseudomonadota</taxon>
        <taxon>Alphaproteobacteria</taxon>
        <taxon>Sphingomonadales</taxon>
        <taxon>Sphingomonadaceae</taxon>
        <taxon>Sphingomonas</taxon>
    </lineage>
</organism>
<reference evidence="7" key="1">
    <citation type="submission" date="2016-01" db="EMBL/GenBank/DDBJ databases">
        <title>Draft genome of Chromobacterium sp. F49.</title>
        <authorList>
            <person name="Hong K.W."/>
        </authorList>
    </citation>
    <scope>NUCLEOTIDE SEQUENCE [LARGE SCALE GENOMIC DNA]</scope>
    <source>
        <strain evidence="7">CN3</strain>
    </source>
</reference>
<dbReference type="SUPFAM" id="SSF51120">
    <property type="entry name" value="beta-Roll"/>
    <property type="match status" value="7"/>
</dbReference>
<dbReference type="PANTHER" id="PTHR38340">
    <property type="entry name" value="S-LAYER PROTEIN"/>
    <property type="match status" value="1"/>
</dbReference>
<accession>A0ABR5YFT2</accession>
<evidence type="ECO:0000256" key="1">
    <source>
        <dbReference type="ARBA" id="ARBA00004613"/>
    </source>
</evidence>
<comment type="caution">
    <text evidence="6">The sequence shown here is derived from an EMBL/GenBank/DDBJ whole genome shotgun (WGS) entry which is preliminary data.</text>
</comment>
<sequence>MSVSGAVKSNATRNADGSVSTGNADNNALHSAGYGSGVQSVMTGGDGDDTYHLWSKATVTEKAGGGIDTVYSHIEAAYLPDHVENLTLSGASARFGFGNALDNVLTAGDTGSELNGGLGDDVIVGGKGVDTVIVRKGEGSDAVYNFNVAQDNVRLSGFGYHDFADLKARMTQTGADVTITLSDDQKLVLRDTQVDALSAKNFELELDRSTLKLTFEENFDKLVTQSQGGFWRTDWGNGGTNDNYRPGEVGAYVNDTFQAASKLLGVNPFSIDNGVLAITAKPAGALSSLIDGRTYTTGVLSTKDAFSQKYGYFEIRATLPEGKGFLPAFWLKSADGRWPPELDVVEAIGDRSDTIYMSSHTAAETGSHTFQTQTTHVDSSEPHTYGMNWTKDSLVWYIDGVEVARYKSPTDATAEFYMMINLAVGGSWPGAPDATTGTGQFKVDYVRVYANSDTESYTSKGETFYLNDSVPHTQGTFGDDLLTGGTGADVMDGRAGNDRMFGGAGNDTLTGGAGNDLLDGGTGADDMAGGDGDDIYYVDNAGDRVSEYYNNGKGGYDKVFASVDYTLTANVEDLTLIGTARSGTGTEQDNILTANDLGNTLRGLGGHDTLNGGRGDDILDGGAGNDKLYGGAGNDRMYGGDGYDVLYGGDGNDVIDGGAHNDTLYGDAGEDKLYGGPGNDTLIGGYDADFMAGGQGDDQYHVDHVGDVIEELFGEGYDRVRASVDYTLSDNVEELQLVGPAITGIGNAQNNTLYGNENDNRLFGGGGDDVLTAGLGNDLLDGGTGADRMTGGDGDDTYYVDNVRDSVIEFFNGGAGGYDKVFASVDYTLTANVEDLTLTGSAIRGTGNAGHNVITGNDMDNILNGGDGNDTIYGGAGNDTIYGGTGWNSLYGGTGNDTIHGGSGNETLVGDEGDDQLFGYAGDDRLIGGDGNDVLNGGVGADRMEGGDGDDIYYVDNARDTVTEYFHNGQGGRDKIFASIDYVLGDHVEDLTLIGNAVRATGNALDNFITGNKWNNGIDGGAGNDRLTGGGGADTFLFSGVSGNDVITDFDWDDRIDLRGWFADGVVDMKKLSIVNGEHGAIVSMEGHGSIELLGVAANELSIKSWGMITHA</sequence>
<dbReference type="InterPro" id="IPR018511">
    <property type="entry name" value="Hemolysin-typ_Ca-bd_CS"/>
</dbReference>
<protein>
    <recommendedName>
        <fullName evidence="5">GH16 domain-containing protein</fullName>
    </recommendedName>
</protein>
<dbReference type="InterPro" id="IPR001343">
    <property type="entry name" value="Hemolysn_Ca-bd"/>
</dbReference>
<proteinExistence type="inferred from homology"/>
<dbReference type="EMBL" id="LQQO01000003">
    <property type="protein sequence ID" value="KZE18026.1"/>
    <property type="molecule type" value="Genomic_DNA"/>
</dbReference>
<comment type="subcellular location">
    <subcellularLocation>
        <location evidence="1">Secreted</location>
    </subcellularLocation>
</comment>
<dbReference type="PRINTS" id="PR00313">
    <property type="entry name" value="CABNDNGRPT"/>
</dbReference>
<dbReference type="Gene3D" id="2.150.10.10">
    <property type="entry name" value="Serralysin-like metalloprotease, C-terminal"/>
    <property type="match status" value="5"/>
</dbReference>
<dbReference type="Gene3D" id="2.60.120.200">
    <property type="match status" value="1"/>
</dbReference>
<dbReference type="InterPro" id="IPR013320">
    <property type="entry name" value="ConA-like_dom_sf"/>
</dbReference>
<evidence type="ECO:0000313" key="6">
    <source>
        <dbReference type="EMBL" id="KZE18026.1"/>
    </source>
</evidence>
<dbReference type="CDD" id="cd08023">
    <property type="entry name" value="GH16_laminarinase_like"/>
    <property type="match status" value="1"/>
</dbReference>
<dbReference type="Pfam" id="PF00722">
    <property type="entry name" value="Glyco_hydro_16"/>
    <property type="match status" value="1"/>
</dbReference>
<dbReference type="InterPro" id="IPR011049">
    <property type="entry name" value="Serralysin-like_metalloprot_C"/>
</dbReference>
<evidence type="ECO:0000313" key="7">
    <source>
        <dbReference type="Proteomes" id="UP000076609"/>
    </source>
</evidence>
<dbReference type="PROSITE" id="PS51762">
    <property type="entry name" value="GH16_2"/>
    <property type="match status" value="1"/>
</dbReference>
<comment type="similarity">
    <text evidence="2">Belongs to the glycosyl hydrolase 16 family.</text>
</comment>
<dbReference type="PANTHER" id="PTHR38340:SF1">
    <property type="entry name" value="S-LAYER PROTEIN"/>
    <property type="match status" value="1"/>
</dbReference>
<gene>
    <name evidence="6" type="ORF">AVT10_09570</name>
</gene>
<keyword evidence="7" id="KW-1185">Reference proteome</keyword>
<dbReference type="InterPro" id="IPR050557">
    <property type="entry name" value="RTX_toxin/Mannuronan_C5-epim"/>
</dbReference>
<feature type="domain" description="GH16" evidence="5">
    <location>
        <begin position="161"/>
        <end position="454"/>
    </location>
</feature>
<dbReference type="Proteomes" id="UP000076609">
    <property type="component" value="Unassembled WGS sequence"/>
</dbReference>
<dbReference type="PROSITE" id="PS00330">
    <property type="entry name" value="HEMOLYSIN_CALCIUM"/>
    <property type="match status" value="5"/>
</dbReference>
<evidence type="ECO:0000256" key="4">
    <source>
        <dbReference type="SAM" id="MobiDB-lite"/>
    </source>
</evidence>
<dbReference type="InterPro" id="IPR000757">
    <property type="entry name" value="Beta-glucanase-like"/>
</dbReference>
<dbReference type="SUPFAM" id="SSF49899">
    <property type="entry name" value="Concanavalin A-like lectins/glucanases"/>
    <property type="match status" value="1"/>
</dbReference>
<dbReference type="Pfam" id="PF00353">
    <property type="entry name" value="HemolysinCabind"/>
    <property type="match status" value="9"/>
</dbReference>
<feature type="region of interest" description="Disordered" evidence="4">
    <location>
        <begin position="1"/>
        <end position="24"/>
    </location>
</feature>
<evidence type="ECO:0000256" key="2">
    <source>
        <dbReference type="ARBA" id="ARBA00006865"/>
    </source>
</evidence>